<dbReference type="GO" id="GO:0000177">
    <property type="term" value="C:cytoplasmic exosome (RNase complex)"/>
    <property type="evidence" value="ECO:0007669"/>
    <property type="project" value="TreeGrafter"/>
</dbReference>
<dbReference type="InterPro" id="IPR001247">
    <property type="entry name" value="ExoRNase_PH_dom1"/>
</dbReference>
<dbReference type="FunFam" id="3.30.230.70:FF:000018">
    <property type="entry name" value="Exosome complex exonuclease RRP43"/>
    <property type="match status" value="1"/>
</dbReference>
<protein>
    <recommendedName>
        <fullName evidence="9">Ribosomal RNA-processing protein 43</fullName>
    </recommendedName>
</protein>
<evidence type="ECO:0000313" key="12">
    <source>
        <dbReference type="EMBL" id="KAK1428849.1"/>
    </source>
</evidence>
<evidence type="ECO:0000256" key="7">
    <source>
        <dbReference type="ARBA" id="ARBA00022884"/>
    </source>
</evidence>
<evidence type="ECO:0000256" key="4">
    <source>
        <dbReference type="ARBA" id="ARBA00022490"/>
    </source>
</evidence>
<feature type="domain" description="Exoribonuclease phosphorolytic" evidence="10">
    <location>
        <begin position="118"/>
        <end position="252"/>
    </location>
</feature>
<dbReference type="AlphaFoldDB" id="A0AAD8KSQ7"/>
<dbReference type="PANTHER" id="PTHR11097:SF9">
    <property type="entry name" value="EXOSOME COMPLEX COMPONENT RRP43"/>
    <property type="match status" value="1"/>
</dbReference>
<dbReference type="GO" id="GO:0035925">
    <property type="term" value="F:mRNA 3'-UTR AU-rich region binding"/>
    <property type="evidence" value="ECO:0007669"/>
    <property type="project" value="TreeGrafter"/>
</dbReference>
<keyword evidence="8" id="KW-0539">Nucleus</keyword>
<dbReference type="InterPro" id="IPR027408">
    <property type="entry name" value="PNPase/RNase_PH_dom_sf"/>
</dbReference>
<comment type="subcellular location">
    <subcellularLocation>
        <location evidence="1">Cytoplasm</location>
    </subcellularLocation>
    <subcellularLocation>
        <location evidence="2">Nucleus</location>
        <location evidence="2">Nucleolus</location>
    </subcellularLocation>
</comment>
<keyword evidence="6" id="KW-0271">Exosome</keyword>
<dbReference type="GO" id="GO:0071038">
    <property type="term" value="P:TRAMP-dependent tRNA surveillance pathway"/>
    <property type="evidence" value="ECO:0007669"/>
    <property type="project" value="TreeGrafter"/>
</dbReference>
<dbReference type="GO" id="GO:0005730">
    <property type="term" value="C:nucleolus"/>
    <property type="evidence" value="ECO:0007669"/>
    <property type="project" value="UniProtKB-SubCell"/>
</dbReference>
<keyword evidence="13" id="KW-1185">Reference proteome</keyword>
<dbReference type="Proteomes" id="UP001229421">
    <property type="component" value="Unassembled WGS sequence"/>
</dbReference>
<keyword evidence="7" id="KW-0694">RNA-binding</keyword>
<gene>
    <name evidence="12" type="ORF">QVD17_17689</name>
</gene>
<dbReference type="GO" id="GO:0071028">
    <property type="term" value="P:nuclear mRNA surveillance"/>
    <property type="evidence" value="ECO:0007669"/>
    <property type="project" value="TreeGrafter"/>
</dbReference>
<evidence type="ECO:0000256" key="5">
    <source>
        <dbReference type="ARBA" id="ARBA00022552"/>
    </source>
</evidence>
<dbReference type="InterPro" id="IPR036345">
    <property type="entry name" value="ExoRNase_PH_dom2_sf"/>
</dbReference>
<sequence length="375" mass="41146">MAVRFYRPVFALQLTPALNSFHTPIVGIKSLKLSPASTVNTHFVHLLRRTNKQTYLFNLRLHRLIISSDTKMVETVNGASDLSSEMEVDAFRRLFPLRFHERHLLESVRPDARSLSKARDTSLALGAVASADGSALAKIGSTTMLAAIKMEVMTPANETPDEGCIAIEFHMPAICSPIVRPGRPAEAAPVVSKQLSDTIISSGMIDLKELSLVSGKAAWMAYLDIYCLDADGALFDAALLAAVAAFSHLQIPVVSLNDEGRIVVCSKENEGEKLKNKPVNEEKRKLKLRSIPFGLTCIIHKNFILADPTAEEESIMETLITIVLDSSYQLVSLYKPGGPALAFESIIQDCIALSRQRVKELQTILNEAICDMEVD</sequence>
<dbReference type="GO" id="GO:0034475">
    <property type="term" value="P:U4 snRNA 3'-end processing"/>
    <property type="evidence" value="ECO:0007669"/>
    <property type="project" value="TreeGrafter"/>
</dbReference>
<dbReference type="InterPro" id="IPR050590">
    <property type="entry name" value="Exosome_comp_Rrp42_subfam"/>
</dbReference>
<evidence type="ECO:0000313" key="13">
    <source>
        <dbReference type="Proteomes" id="UP001229421"/>
    </source>
</evidence>
<keyword evidence="5" id="KW-0698">rRNA processing</keyword>
<comment type="caution">
    <text evidence="12">The sequence shown here is derived from an EMBL/GenBank/DDBJ whole genome shotgun (WGS) entry which is preliminary data.</text>
</comment>
<dbReference type="InterPro" id="IPR015847">
    <property type="entry name" value="ExoRNase_PH_dom2"/>
</dbReference>
<dbReference type="SUPFAM" id="SSF54211">
    <property type="entry name" value="Ribosomal protein S5 domain 2-like"/>
    <property type="match status" value="1"/>
</dbReference>
<evidence type="ECO:0000256" key="3">
    <source>
        <dbReference type="ARBA" id="ARBA00006678"/>
    </source>
</evidence>
<evidence type="ECO:0000259" key="10">
    <source>
        <dbReference type="Pfam" id="PF01138"/>
    </source>
</evidence>
<dbReference type="InterPro" id="IPR020568">
    <property type="entry name" value="Ribosomal_Su5_D2-typ_SF"/>
</dbReference>
<dbReference type="Pfam" id="PF03725">
    <property type="entry name" value="RNase_PH_C"/>
    <property type="match status" value="1"/>
</dbReference>
<dbReference type="CDD" id="cd11369">
    <property type="entry name" value="RNase_PH_RRP43"/>
    <property type="match status" value="1"/>
</dbReference>
<dbReference type="EMBL" id="JAUHHV010000004">
    <property type="protein sequence ID" value="KAK1428849.1"/>
    <property type="molecule type" value="Genomic_DNA"/>
</dbReference>
<evidence type="ECO:0000256" key="1">
    <source>
        <dbReference type="ARBA" id="ARBA00004496"/>
    </source>
</evidence>
<evidence type="ECO:0000256" key="9">
    <source>
        <dbReference type="ARBA" id="ARBA00030617"/>
    </source>
</evidence>
<dbReference type="SUPFAM" id="SSF55666">
    <property type="entry name" value="Ribonuclease PH domain 2-like"/>
    <property type="match status" value="1"/>
</dbReference>
<feature type="domain" description="Exoribonuclease phosphorolytic" evidence="11">
    <location>
        <begin position="291"/>
        <end position="356"/>
    </location>
</feature>
<dbReference type="GO" id="GO:0034473">
    <property type="term" value="P:U1 snRNA 3'-end processing"/>
    <property type="evidence" value="ECO:0007669"/>
    <property type="project" value="TreeGrafter"/>
</dbReference>
<dbReference type="GO" id="GO:0034476">
    <property type="term" value="P:U5 snRNA 3'-end processing"/>
    <property type="evidence" value="ECO:0007669"/>
    <property type="project" value="TreeGrafter"/>
</dbReference>
<evidence type="ECO:0000256" key="8">
    <source>
        <dbReference type="ARBA" id="ARBA00023242"/>
    </source>
</evidence>
<comment type="similarity">
    <text evidence="3">Belongs to the RNase PH family.</text>
</comment>
<organism evidence="12 13">
    <name type="scientific">Tagetes erecta</name>
    <name type="common">African marigold</name>
    <dbReference type="NCBI Taxonomy" id="13708"/>
    <lineage>
        <taxon>Eukaryota</taxon>
        <taxon>Viridiplantae</taxon>
        <taxon>Streptophyta</taxon>
        <taxon>Embryophyta</taxon>
        <taxon>Tracheophyta</taxon>
        <taxon>Spermatophyta</taxon>
        <taxon>Magnoliopsida</taxon>
        <taxon>eudicotyledons</taxon>
        <taxon>Gunneridae</taxon>
        <taxon>Pentapetalae</taxon>
        <taxon>asterids</taxon>
        <taxon>campanulids</taxon>
        <taxon>Asterales</taxon>
        <taxon>Asteraceae</taxon>
        <taxon>Asteroideae</taxon>
        <taxon>Heliantheae alliance</taxon>
        <taxon>Tageteae</taxon>
        <taxon>Tagetes</taxon>
    </lineage>
</organism>
<dbReference type="GO" id="GO:0071035">
    <property type="term" value="P:nuclear polyadenylation-dependent rRNA catabolic process"/>
    <property type="evidence" value="ECO:0007669"/>
    <property type="project" value="TreeGrafter"/>
</dbReference>
<name>A0AAD8KSQ7_TARER</name>
<dbReference type="GO" id="GO:0000467">
    <property type="term" value="P:exonucleolytic trimming to generate mature 3'-end of 5.8S rRNA from tricistronic rRNA transcript (SSU-rRNA, 5.8S rRNA, LSU-rRNA)"/>
    <property type="evidence" value="ECO:0007669"/>
    <property type="project" value="TreeGrafter"/>
</dbReference>
<accession>A0AAD8KSQ7</accession>
<dbReference type="GO" id="GO:0016075">
    <property type="term" value="P:rRNA catabolic process"/>
    <property type="evidence" value="ECO:0007669"/>
    <property type="project" value="TreeGrafter"/>
</dbReference>
<evidence type="ECO:0000259" key="11">
    <source>
        <dbReference type="Pfam" id="PF03725"/>
    </source>
</evidence>
<reference evidence="12" key="1">
    <citation type="journal article" date="2023" name="bioRxiv">
        <title>Improved chromosome-level genome assembly for marigold (Tagetes erecta).</title>
        <authorList>
            <person name="Jiang F."/>
            <person name="Yuan L."/>
            <person name="Wang S."/>
            <person name="Wang H."/>
            <person name="Xu D."/>
            <person name="Wang A."/>
            <person name="Fan W."/>
        </authorList>
    </citation>
    <scope>NUCLEOTIDE SEQUENCE</scope>
    <source>
        <strain evidence="12">WSJ</strain>
        <tissue evidence="12">Leaf</tissue>
    </source>
</reference>
<dbReference type="InterPro" id="IPR033196">
    <property type="entry name" value="Rrp43"/>
</dbReference>
<dbReference type="Pfam" id="PF01138">
    <property type="entry name" value="RNase_PH"/>
    <property type="match status" value="1"/>
</dbReference>
<keyword evidence="4" id="KW-0963">Cytoplasm</keyword>
<evidence type="ECO:0000256" key="2">
    <source>
        <dbReference type="ARBA" id="ARBA00004604"/>
    </source>
</evidence>
<evidence type="ECO:0000256" key="6">
    <source>
        <dbReference type="ARBA" id="ARBA00022835"/>
    </source>
</evidence>
<dbReference type="Gene3D" id="3.30.230.70">
    <property type="entry name" value="GHMP Kinase, N-terminal domain"/>
    <property type="match status" value="1"/>
</dbReference>
<proteinExistence type="inferred from homology"/>
<dbReference type="PANTHER" id="PTHR11097">
    <property type="entry name" value="EXOSOME COMPLEX EXONUCLEASE RIBOSOMAL RNA PROCESSING PROTEIN"/>
    <property type="match status" value="1"/>
</dbReference>
<dbReference type="GO" id="GO:0000176">
    <property type="term" value="C:nuclear exosome (RNase complex)"/>
    <property type="evidence" value="ECO:0007669"/>
    <property type="project" value="TreeGrafter"/>
</dbReference>